<sequence length="96" mass="10373">MRITESPGMLMLTLTGFSTGAGDDLYINFNPGLMTRNASGDDVVENPNTIQVVALRAHAGTQSYDLTQVLPGLPEVRSVTIYSNKLREAFGTANLR</sequence>
<dbReference type="PROSITE" id="PS51549">
    <property type="entry name" value="DM13"/>
    <property type="match status" value="1"/>
</dbReference>
<accession>A0A7Y7LYW9</accession>
<dbReference type="Proteomes" id="UP000543556">
    <property type="component" value="Unassembled WGS sequence"/>
</dbReference>
<keyword evidence="3" id="KW-1185">Reference proteome</keyword>
<protein>
    <recommendedName>
        <fullName evidence="1">DM13 domain-containing protein</fullName>
    </recommendedName>
</protein>
<comment type="caution">
    <text evidence="2">The sequence shown here is derived from an EMBL/GenBank/DDBJ whole genome shotgun (WGS) entry which is preliminary data.</text>
</comment>
<name>A0A7Y7LYW9_9MICC</name>
<organism evidence="2 3">
    <name type="scientific">Arthrobacter wenxiniae</name>
    <dbReference type="NCBI Taxonomy" id="2713570"/>
    <lineage>
        <taxon>Bacteria</taxon>
        <taxon>Bacillati</taxon>
        <taxon>Actinomycetota</taxon>
        <taxon>Actinomycetes</taxon>
        <taxon>Micrococcales</taxon>
        <taxon>Micrococcaceae</taxon>
        <taxon>Arthrobacter</taxon>
    </lineage>
</organism>
<proteinExistence type="predicted"/>
<dbReference type="InterPro" id="IPR019545">
    <property type="entry name" value="DM13_domain"/>
</dbReference>
<dbReference type="EMBL" id="JAAMFM010000021">
    <property type="protein sequence ID" value="NVM95905.1"/>
    <property type="molecule type" value="Genomic_DNA"/>
</dbReference>
<evidence type="ECO:0000313" key="2">
    <source>
        <dbReference type="EMBL" id="NVM95905.1"/>
    </source>
</evidence>
<reference evidence="2 3" key="1">
    <citation type="submission" date="2020-02" db="EMBL/GenBank/DDBJ databases">
        <title>Genome sequence of strain AETb3-4.</title>
        <authorList>
            <person name="Gao J."/>
            <person name="Zhang X."/>
        </authorList>
    </citation>
    <scope>NUCLEOTIDE SEQUENCE [LARGE SCALE GENOMIC DNA]</scope>
    <source>
        <strain evidence="2 3">AETb3-4</strain>
    </source>
</reference>
<gene>
    <name evidence="2" type="ORF">G6034_13525</name>
</gene>
<evidence type="ECO:0000313" key="3">
    <source>
        <dbReference type="Proteomes" id="UP000543556"/>
    </source>
</evidence>
<dbReference type="Pfam" id="PF10517">
    <property type="entry name" value="DM13"/>
    <property type="match status" value="1"/>
</dbReference>
<feature type="domain" description="DM13" evidence="1">
    <location>
        <begin position="1"/>
        <end position="96"/>
    </location>
</feature>
<evidence type="ECO:0000259" key="1">
    <source>
        <dbReference type="PROSITE" id="PS51549"/>
    </source>
</evidence>
<dbReference type="AlphaFoldDB" id="A0A7Y7LYW9"/>